<dbReference type="SMART" id="SM00185">
    <property type="entry name" value="ARM"/>
    <property type="match status" value="3"/>
</dbReference>
<keyword evidence="8" id="KW-0539">Nucleus</keyword>
<evidence type="ECO:0000256" key="6">
    <source>
        <dbReference type="ARBA" id="ARBA00022737"/>
    </source>
</evidence>
<comment type="caution">
    <text evidence="11">The sequence shown here is derived from an EMBL/GenBank/DDBJ whole genome shotgun (WGS) entry which is preliminary data.</text>
</comment>
<evidence type="ECO:0000256" key="5">
    <source>
        <dbReference type="ARBA" id="ARBA00022490"/>
    </source>
</evidence>
<comment type="subcellular location">
    <subcellularLocation>
        <location evidence="2">Cytoplasm</location>
    </subcellularLocation>
    <subcellularLocation>
        <location evidence="1">Nucleus envelope</location>
    </subcellularLocation>
</comment>
<evidence type="ECO:0000256" key="3">
    <source>
        <dbReference type="ARBA" id="ARBA00010907"/>
    </source>
</evidence>
<dbReference type="Gene3D" id="1.25.10.10">
    <property type="entry name" value="Leucine-rich Repeat Variant"/>
    <property type="match status" value="1"/>
</dbReference>
<evidence type="ECO:0000259" key="10">
    <source>
        <dbReference type="PROSITE" id="PS50166"/>
    </source>
</evidence>
<feature type="domain" description="Importin N-terminal" evidence="10">
    <location>
        <begin position="69"/>
        <end position="149"/>
    </location>
</feature>
<dbReference type="PANTHER" id="PTHR10527">
    <property type="entry name" value="IMPORTIN BETA"/>
    <property type="match status" value="1"/>
</dbReference>
<organism evidence="11 12">
    <name type="scientific">Paragonimus westermani</name>
    <dbReference type="NCBI Taxonomy" id="34504"/>
    <lineage>
        <taxon>Eukaryota</taxon>
        <taxon>Metazoa</taxon>
        <taxon>Spiralia</taxon>
        <taxon>Lophotrochozoa</taxon>
        <taxon>Platyhelminthes</taxon>
        <taxon>Trematoda</taxon>
        <taxon>Digenea</taxon>
        <taxon>Plagiorchiida</taxon>
        <taxon>Troglotremata</taxon>
        <taxon>Troglotrematidae</taxon>
        <taxon>Paragonimus</taxon>
    </lineage>
</organism>
<dbReference type="InterPro" id="IPR021133">
    <property type="entry name" value="HEAT_type_2"/>
</dbReference>
<dbReference type="Proteomes" id="UP000324629">
    <property type="component" value="Unassembled WGS sequence"/>
</dbReference>
<evidence type="ECO:0000256" key="2">
    <source>
        <dbReference type="ARBA" id="ARBA00004496"/>
    </source>
</evidence>
<dbReference type="InterPro" id="IPR016024">
    <property type="entry name" value="ARM-type_fold"/>
</dbReference>
<name>A0A5J4P3B8_9TREM</name>
<evidence type="ECO:0000256" key="9">
    <source>
        <dbReference type="PROSITE-ProRule" id="PRU00103"/>
    </source>
</evidence>
<evidence type="ECO:0000256" key="1">
    <source>
        <dbReference type="ARBA" id="ARBA00004259"/>
    </source>
</evidence>
<dbReference type="Pfam" id="PF13513">
    <property type="entry name" value="HEAT_EZ"/>
    <property type="match status" value="1"/>
</dbReference>
<keyword evidence="5" id="KW-0963">Cytoplasm</keyword>
<dbReference type="SMART" id="SM00913">
    <property type="entry name" value="IBN_N"/>
    <property type="match status" value="1"/>
</dbReference>
<keyword evidence="4" id="KW-0813">Transport</keyword>
<dbReference type="AlphaFoldDB" id="A0A5J4P3B8"/>
<keyword evidence="7" id="KW-0653">Protein transport</keyword>
<reference evidence="11 12" key="1">
    <citation type="journal article" date="2019" name="Gigascience">
        <title>Whole-genome sequence of the oriental lung fluke Paragonimus westermani.</title>
        <authorList>
            <person name="Oey H."/>
            <person name="Zakrzewski M."/>
            <person name="Narain K."/>
            <person name="Devi K.R."/>
            <person name="Agatsuma T."/>
            <person name="Nawaratna S."/>
            <person name="Gobert G.N."/>
            <person name="Jones M.K."/>
            <person name="Ragan M.A."/>
            <person name="McManus D.P."/>
            <person name="Krause L."/>
        </authorList>
    </citation>
    <scope>NUCLEOTIDE SEQUENCE [LARGE SCALE GENOMIC DNA]</scope>
    <source>
        <strain evidence="11 12">IND2009</strain>
    </source>
</reference>
<dbReference type="SUPFAM" id="SSF48371">
    <property type="entry name" value="ARM repeat"/>
    <property type="match status" value="1"/>
</dbReference>
<dbReference type="PROSITE" id="PS50166">
    <property type="entry name" value="IMPORTIN_B_NT"/>
    <property type="match status" value="1"/>
</dbReference>
<dbReference type="EMBL" id="QNGE01000045">
    <property type="protein sequence ID" value="KAA3682239.1"/>
    <property type="molecule type" value="Genomic_DNA"/>
</dbReference>
<dbReference type="GO" id="GO:0005635">
    <property type="term" value="C:nuclear envelope"/>
    <property type="evidence" value="ECO:0007669"/>
    <property type="project" value="UniProtKB-SubCell"/>
</dbReference>
<dbReference type="Pfam" id="PF03810">
    <property type="entry name" value="IBN_N"/>
    <property type="match status" value="1"/>
</dbReference>
<evidence type="ECO:0000256" key="7">
    <source>
        <dbReference type="ARBA" id="ARBA00022927"/>
    </source>
</evidence>
<comment type="similarity">
    <text evidence="3">Belongs to the importin beta family. Importin beta-1 subfamily.</text>
</comment>
<keyword evidence="6" id="KW-0677">Repeat</keyword>
<feature type="repeat" description="HEAT" evidence="9">
    <location>
        <begin position="452"/>
        <end position="490"/>
    </location>
</feature>
<dbReference type="PROSITE" id="PS50077">
    <property type="entry name" value="HEAT_REPEAT"/>
    <property type="match status" value="1"/>
</dbReference>
<evidence type="ECO:0000313" key="11">
    <source>
        <dbReference type="EMBL" id="KAA3682239.1"/>
    </source>
</evidence>
<evidence type="ECO:0000256" key="4">
    <source>
        <dbReference type="ARBA" id="ARBA00022448"/>
    </source>
</evidence>
<evidence type="ECO:0000256" key="8">
    <source>
        <dbReference type="ARBA" id="ARBA00023242"/>
    </source>
</evidence>
<protein>
    <submittedName>
        <fullName evidence="11">Importin subunit beta-1</fullName>
    </submittedName>
</protein>
<dbReference type="GO" id="GO:0006606">
    <property type="term" value="P:protein import into nucleus"/>
    <property type="evidence" value="ECO:0007669"/>
    <property type="project" value="InterPro"/>
</dbReference>
<sequence length="984" mass="107110">MASYSPQILAGSGSVRDLKFGLHGSVVPEACLSTWGCWQYWRKVYHQVIIDVHFPSKSPFSVQQELEAAQHFLEKAAEADLIGLLRQLSDVLINPECSPVVRMQAGLQLKNALYSKDPEVKTMYQQRWLQLAPEARLYIKKNCLAALGTETTAHSSAAQCVAYIACAEIPAMQWPDLMERLVENVVASTGSEACKHSTLETIGYICQDIVRALNSCEPVECYPNGHCLRHEKRGTENERNYIMQVVCESTQSTQAQIRVAALQCLVKIMSLYYGYMETYMKQALFAVRVLVISQLAVDRSHFSFQITLDAMKDSIPEVALQGIEFWSTVCDEEIDLAIDAAECYEKGQPPAVSSMFYAKGALQFITPILMEILAHQDESMDDDEWNPSKAAGVCLMLLAQCCEDAIVDLVIPFVKDNIKKPDWRYRDAAVMSFGSILEGPNPTALKPLVESAMPVIIELLRDESAAVRDTAAWTIGRVCETLPEVALQDNYLVPLLTGLVEGLSSEPRVAANVCWAFSSLAESAYDVAAGELADQSGGSGEPKTYALSQYFNAITERLLATSSRPDGGQHNLRNAAYSALMALMRSAAQDCYGEVQRVTVIVLERLESVIGLENQLASNQDRAQFNDLQSLLCGTLQSVLRKISKDDAPAISDKVMLALMSMFRSTTVSVAHGSGDQVLVNGENSKNTLTGGVHEDALLAVSALLEAVGELFVKYLDAFMPILVLCLRNFRETQVCINAVGLLGDMCRVLSKNIAGHCDGLFAILMEILQNVSANKSLRPAIISTFGDLSLALGSEFLSYLPVVMETLKQATQAEVNLADPDMVEYLNSLRTSCLEAYTGIVQGLKGDGPRESIYFPPVSYMNPSGANGALEFVSTHVPHILSFIDHISTDSITTDELISASCGLIGDLVSTYGAAILNLVEVEAVANVLQKGRRAKSSRTKNLAVWATKEIRKLKNAAHNTGTGAMQGAASLAPSGCSTAQAS</sequence>
<dbReference type="GO" id="GO:0031267">
    <property type="term" value="F:small GTPase binding"/>
    <property type="evidence" value="ECO:0007669"/>
    <property type="project" value="InterPro"/>
</dbReference>
<dbReference type="Pfam" id="PF25574">
    <property type="entry name" value="TPR_IMB1"/>
    <property type="match status" value="2"/>
</dbReference>
<evidence type="ECO:0000313" key="12">
    <source>
        <dbReference type="Proteomes" id="UP000324629"/>
    </source>
</evidence>
<proteinExistence type="inferred from homology"/>
<keyword evidence="12" id="KW-1185">Reference proteome</keyword>
<dbReference type="InterPro" id="IPR001494">
    <property type="entry name" value="Importin-beta_N"/>
</dbReference>
<dbReference type="InterPro" id="IPR011989">
    <property type="entry name" value="ARM-like"/>
</dbReference>
<gene>
    <name evidence="11" type="ORF">DEA37_0012263</name>
</gene>
<accession>A0A5J4P3B8</accession>
<dbReference type="InterPro" id="IPR058584">
    <property type="entry name" value="IMB1_TNPO1-like_TPR"/>
</dbReference>
<dbReference type="InterPro" id="IPR040122">
    <property type="entry name" value="Importin_beta"/>
</dbReference>
<dbReference type="InterPro" id="IPR000225">
    <property type="entry name" value="Armadillo"/>
</dbReference>
<dbReference type="GO" id="GO:0005737">
    <property type="term" value="C:cytoplasm"/>
    <property type="evidence" value="ECO:0007669"/>
    <property type="project" value="UniProtKB-SubCell"/>
</dbReference>